<feature type="compositionally biased region" description="Low complexity" evidence="1">
    <location>
        <begin position="8"/>
        <end position="18"/>
    </location>
</feature>
<dbReference type="EMBL" id="CM029043">
    <property type="protein sequence ID" value="KAG2612716.1"/>
    <property type="molecule type" value="Genomic_DNA"/>
</dbReference>
<evidence type="ECO:0000256" key="1">
    <source>
        <dbReference type="SAM" id="MobiDB-lite"/>
    </source>
</evidence>
<dbReference type="AlphaFoldDB" id="A0A8T0TV74"/>
<comment type="caution">
    <text evidence="2">The sequence shown here is derived from an EMBL/GenBank/DDBJ whole genome shotgun (WGS) entry which is preliminary data.</text>
</comment>
<evidence type="ECO:0000313" key="2">
    <source>
        <dbReference type="EMBL" id="KAG2612716.1"/>
    </source>
</evidence>
<organism evidence="2 3">
    <name type="scientific">Panicum virgatum</name>
    <name type="common">Blackwell switchgrass</name>
    <dbReference type="NCBI Taxonomy" id="38727"/>
    <lineage>
        <taxon>Eukaryota</taxon>
        <taxon>Viridiplantae</taxon>
        <taxon>Streptophyta</taxon>
        <taxon>Embryophyta</taxon>
        <taxon>Tracheophyta</taxon>
        <taxon>Spermatophyta</taxon>
        <taxon>Magnoliopsida</taxon>
        <taxon>Liliopsida</taxon>
        <taxon>Poales</taxon>
        <taxon>Poaceae</taxon>
        <taxon>PACMAD clade</taxon>
        <taxon>Panicoideae</taxon>
        <taxon>Panicodae</taxon>
        <taxon>Paniceae</taxon>
        <taxon>Panicinae</taxon>
        <taxon>Panicum</taxon>
        <taxon>Panicum sect. Hiantes</taxon>
    </lineage>
</organism>
<reference evidence="2" key="1">
    <citation type="submission" date="2020-05" db="EMBL/GenBank/DDBJ databases">
        <title>WGS assembly of Panicum virgatum.</title>
        <authorList>
            <person name="Lovell J.T."/>
            <person name="Jenkins J."/>
            <person name="Shu S."/>
            <person name="Juenger T.E."/>
            <person name="Schmutz J."/>
        </authorList>
    </citation>
    <scope>NUCLEOTIDE SEQUENCE</scope>
    <source>
        <strain evidence="2">AP13</strain>
    </source>
</reference>
<feature type="region of interest" description="Disordered" evidence="1">
    <location>
        <begin position="1"/>
        <end position="40"/>
    </location>
</feature>
<feature type="region of interest" description="Disordered" evidence="1">
    <location>
        <begin position="66"/>
        <end position="131"/>
    </location>
</feature>
<proteinExistence type="predicted"/>
<sequence length="131" mass="13920">MPSPPRAARPCRGAPSPAMLCSGTKPPPQTNPPQARLAAPIPHAVAARETEELAAGQIRHHYHHDSGRFLWHRAPLRPRRATPPVVPARRPSSSSPPELSRAPPPAHGARPLRRAPGRGHPPRGGLAPCAA</sequence>
<gene>
    <name evidence="2" type="ORF">PVAP13_4KG321210</name>
</gene>
<feature type="compositionally biased region" description="Basic residues" evidence="1">
    <location>
        <begin position="110"/>
        <end position="121"/>
    </location>
</feature>
<accession>A0A8T0TV74</accession>
<evidence type="ECO:0000313" key="3">
    <source>
        <dbReference type="Proteomes" id="UP000823388"/>
    </source>
</evidence>
<feature type="compositionally biased region" description="Basic residues" evidence="1">
    <location>
        <begin position="70"/>
        <end position="80"/>
    </location>
</feature>
<keyword evidence="3" id="KW-1185">Reference proteome</keyword>
<protein>
    <submittedName>
        <fullName evidence="2">Uncharacterized protein</fullName>
    </submittedName>
</protein>
<feature type="compositionally biased region" description="Low complexity" evidence="1">
    <location>
        <begin position="87"/>
        <end position="101"/>
    </location>
</feature>
<dbReference type="Proteomes" id="UP000823388">
    <property type="component" value="Chromosome 4K"/>
</dbReference>
<name>A0A8T0TV74_PANVG</name>